<keyword evidence="1 2" id="KW-0812">Transmembrane</keyword>
<dbReference type="Pfam" id="PF15049">
    <property type="entry name" value="DUF4534"/>
    <property type="match status" value="1"/>
</dbReference>
<dbReference type="eggNOG" id="ENOG502S81N">
    <property type="taxonomic scope" value="Eukaryota"/>
</dbReference>
<sequence length="229" mass="26545">MGASNSCEVVKESEEEVCGLLQWSGRQWTQQGHRGLGMKWRRCCGITPKMGTVLSAVFTIMATDLYLIFEQKYLQDNNCTKASQQDRRAGNTVYQFAICSSATIVLLLSVVTIFVSCFLLYSAYAQVYKGLMIYVIWIFFYEIVNLTIQILTNDNLDILEVRVMRWFGLVSRVLAHCFWMYFVITYASKMYKEQNQGRIFPHSRRISTNDGDSPQRKSKIISFIHHYNE</sequence>
<keyword evidence="1" id="KW-1133">Transmembrane helix</keyword>
<name>L9KY89_TUPCH</name>
<dbReference type="Proteomes" id="UP000011518">
    <property type="component" value="Unassembled WGS sequence"/>
</dbReference>
<dbReference type="STRING" id="246437.L9KY89"/>
<dbReference type="InParanoid" id="L9KY89"/>
<keyword evidence="3" id="KW-1185">Reference proteome</keyword>
<dbReference type="EMBL" id="KB320663">
    <property type="protein sequence ID" value="ELW66107.1"/>
    <property type="molecule type" value="Genomic_DNA"/>
</dbReference>
<evidence type="ECO:0000313" key="2">
    <source>
        <dbReference type="EMBL" id="ELW66107.1"/>
    </source>
</evidence>
<proteinExistence type="predicted"/>
<dbReference type="PANTHER" id="PTHR34928">
    <property type="entry name" value="TRANSMEMBRANE PROTEIN 217"/>
    <property type="match status" value="1"/>
</dbReference>
<reference evidence="3" key="2">
    <citation type="journal article" date="2013" name="Nat. Commun.">
        <title>Genome of the Chinese tree shrew.</title>
        <authorList>
            <person name="Fan Y."/>
            <person name="Huang Z.Y."/>
            <person name="Cao C.C."/>
            <person name="Chen C.S."/>
            <person name="Chen Y.X."/>
            <person name="Fan D.D."/>
            <person name="He J."/>
            <person name="Hou H.L."/>
            <person name="Hu L."/>
            <person name="Hu X.T."/>
            <person name="Jiang X.T."/>
            <person name="Lai R."/>
            <person name="Lang Y.S."/>
            <person name="Liang B."/>
            <person name="Liao S.G."/>
            <person name="Mu D."/>
            <person name="Ma Y.Y."/>
            <person name="Niu Y.Y."/>
            <person name="Sun X.Q."/>
            <person name="Xia J.Q."/>
            <person name="Xiao J."/>
            <person name="Xiong Z.Q."/>
            <person name="Xu L."/>
            <person name="Yang L."/>
            <person name="Zhang Y."/>
            <person name="Zhao W."/>
            <person name="Zhao X.D."/>
            <person name="Zheng Y.T."/>
            <person name="Zhou J.M."/>
            <person name="Zhu Y.B."/>
            <person name="Zhang G.J."/>
            <person name="Wang J."/>
            <person name="Yao Y.G."/>
        </authorList>
    </citation>
    <scope>NUCLEOTIDE SEQUENCE [LARGE SCALE GENOMIC DNA]</scope>
</reference>
<protein>
    <submittedName>
        <fullName evidence="2">Transmembrane protein 217</fullName>
    </submittedName>
</protein>
<feature type="transmembrane region" description="Helical" evidence="1">
    <location>
        <begin position="163"/>
        <end position="184"/>
    </location>
</feature>
<dbReference type="InterPro" id="IPR027862">
    <property type="entry name" value="DUF4534"/>
</dbReference>
<dbReference type="FunCoup" id="L9KY89">
    <property type="interactions" value="30"/>
</dbReference>
<reference evidence="3" key="1">
    <citation type="submission" date="2012-07" db="EMBL/GenBank/DDBJ databases">
        <title>Genome of the Chinese tree shrew, a rising model animal genetically related to primates.</title>
        <authorList>
            <person name="Zhang G."/>
            <person name="Fan Y."/>
            <person name="Yao Y."/>
            <person name="Huang Z."/>
        </authorList>
    </citation>
    <scope>NUCLEOTIDE SEQUENCE [LARGE SCALE GENOMIC DNA]</scope>
</reference>
<keyword evidence="1" id="KW-0472">Membrane</keyword>
<feature type="transmembrane region" description="Helical" evidence="1">
    <location>
        <begin position="50"/>
        <end position="69"/>
    </location>
</feature>
<organism evidence="2 3">
    <name type="scientific">Tupaia chinensis</name>
    <name type="common">Chinese tree shrew</name>
    <name type="synonym">Tupaia belangeri chinensis</name>
    <dbReference type="NCBI Taxonomy" id="246437"/>
    <lineage>
        <taxon>Eukaryota</taxon>
        <taxon>Metazoa</taxon>
        <taxon>Chordata</taxon>
        <taxon>Craniata</taxon>
        <taxon>Vertebrata</taxon>
        <taxon>Euteleostomi</taxon>
        <taxon>Mammalia</taxon>
        <taxon>Eutheria</taxon>
        <taxon>Euarchontoglires</taxon>
        <taxon>Scandentia</taxon>
        <taxon>Tupaiidae</taxon>
        <taxon>Tupaia</taxon>
    </lineage>
</organism>
<evidence type="ECO:0000313" key="3">
    <source>
        <dbReference type="Proteomes" id="UP000011518"/>
    </source>
</evidence>
<dbReference type="AlphaFoldDB" id="L9KY89"/>
<accession>L9KY89</accession>
<feature type="transmembrane region" description="Helical" evidence="1">
    <location>
        <begin position="93"/>
        <end position="119"/>
    </location>
</feature>
<evidence type="ECO:0000256" key="1">
    <source>
        <dbReference type="SAM" id="Phobius"/>
    </source>
</evidence>
<dbReference type="PANTHER" id="PTHR34928:SF2">
    <property type="entry name" value="TRANSMEMBRANE PROTEIN 217"/>
    <property type="match status" value="1"/>
</dbReference>
<feature type="transmembrane region" description="Helical" evidence="1">
    <location>
        <begin position="131"/>
        <end position="151"/>
    </location>
</feature>
<gene>
    <name evidence="2" type="ORF">TREES_T100014922</name>
</gene>